<organism evidence="2 3">
    <name type="scientific">Qipengyuania citrea LAMA 915</name>
    <dbReference type="NCBI Taxonomy" id="1306953"/>
    <lineage>
        <taxon>Bacteria</taxon>
        <taxon>Pseudomonadati</taxon>
        <taxon>Pseudomonadota</taxon>
        <taxon>Alphaproteobacteria</taxon>
        <taxon>Sphingomonadales</taxon>
        <taxon>Erythrobacteraceae</taxon>
        <taxon>Qipengyuania</taxon>
    </lineage>
</organism>
<comment type="caution">
    <text evidence="2">The sequence shown here is derived from an EMBL/GenBank/DDBJ whole genome shotgun (WGS) entry which is preliminary data.</text>
</comment>
<sequence length="56" mass="6331">MRQDKGLRGGGHNRTLDGNNQSLPLTTSLPLVEGPIFFHATKPLWQRTIHARENPR</sequence>
<evidence type="ECO:0000313" key="2">
    <source>
        <dbReference type="EMBL" id="KNH03135.1"/>
    </source>
</evidence>
<feature type="compositionally biased region" description="Polar residues" evidence="1">
    <location>
        <begin position="16"/>
        <end position="27"/>
    </location>
</feature>
<dbReference type="Proteomes" id="UP000037446">
    <property type="component" value="Unassembled WGS sequence"/>
</dbReference>
<accession>A0A0L1KGD4</accession>
<proteinExistence type="predicted"/>
<evidence type="ECO:0000256" key="1">
    <source>
        <dbReference type="SAM" id="MobiDB-lite"/>
    </source>
</evidence>
<reference evidence="2" key="1">
    <citation type="submission" date="2015-02" db="EMBL/GenBank/DDBJ databases">
        <authorList>
            <person name="Chooi Y.-H."/>
        </authorList>
    </citation>
    <scope>NUCLEOTIDE SEQUENCE [LARGE SCALE GENOMIC DNA]</scope>
    <source>
        <strain evidence="2">LAMA 915</strain>
    </source>
</reference>
<feature type="region of interest" description="Disordered" evidence="1">
    <location>
        <begin position="1"/>
        <end position="27"/>
    </location>
</feature>
<dbReference type="EMBL" id="JYNE01000017">
    <property type="protein sequence ID" value="KNH03135.1"/>
    <property type="molecule type" value="Genomic_DNA"/>
</dbReference>
<gene>
    <name evidence="2" type="ORF">J121_2916</name>
</gene>
<dbReference type="AlphaFoldDB" id="A0A0L1KGD4"/>
<evidence type="ECO:0000313" key="3">
    <source>
        <dbReference type="Proteomes" id="UP000037446"/>
    </source>
</evidence>
<name>A0A0L1KGD4_9SPHN</name>
<protein>
    <submittedName>
        <fullName evidence="2">Uncharacterized protein</fullName>
    </submittedName>
</protein>